<organism evidence="5 6">
    <name type="scientific">Paenisporosarcina quisquiliarum</name>
    <dbReference type="NCBI Taxonomy" id="365346"/>
    <lineage>
        <taxon>Bacteria</taxon>
        <taxon>Bacillati</taxon>
        <taxon>Bacillota</taxon>
        <taxon>Bacilli</taxon>
        <taxon>Bacillales</taxon>
        <taxon>Caryophanaceae</taxon>
        <taxon>Paenisporosarcina</taxon>
    </lineage>
</organism>
<gene>
    <name evidence="5" type="ORF">M9R32_13485</name>
</gene>
<dbReference type="PIRSF" id="PIRSF006078">
    <property type="entry name" value="GlxK"/>
    <property type="match status" value="1"/>
</dbReference>
<keyword evidence="2 4" id="KW-0808">Transferase</keyword>
<evidence type="ECO:0000256" key="3">
    <source>
        <dbReference type="ARBA" id="ARBA00022777"/>
    </source>
</evidence>
<dbReference type="InterPro" id="IPR018193">
    <property type="entry name" value="Glyc_kinase_flavodox-like_fold"/>
</dbReference>
<evidence type="ECO:0000256" key="1">
    <source>
        <dbReference type="ARBA" id="ARBA00006284"/>
    </source>
</evidence>
<evidence type="ECO:0000313" key="6">
    <source>
        <dbReference type="Proteomes" id="UP001152173"/>
    </source>
</evidence>
<evidence type="ECO:0000313" key="5">
    <source>
        <dbReference type="EMBL" id="MCZ8538203.1"/>
    </source>
</evidence>
<comment type="similarity">
    <text evidence="1 4">Belongs to the glycerate kinase type-1 family.</text>
</comment>
<protein>
    <submittedName>
        <fullName evidence="5">Glycerate kinase</fullName>
    </submittedName>
</protein>
<accession>A0A9X3RF84</accession>
<dbReference type="Pfam" id="PF02595">
    <property type="entry name" value="Gly_kinase"/>
    <property type="match status" value="1"/>
</dbReference>
<dbReference type="PANTHER" id="PTHR21599:SF0">
    <property type="entry name" value="GLYCERATE KINASE"/>
    <property type="match status" value="1"/>
</dbReference>
<dbReference type="InterPro" id="IPR004381">
    <property type="entry name" value="Glycerate_kinase"/>
</dbReference>
<dbReference type="Gene3D" id="3.90.1510.10">
    <property type="entry name" value="Glycerate kinase, domain 2"/>
    <property type="match status" value="1"/>
</dbReference>
<name>A0A9X3RF84_9BACL</name>
<evidence type="ECO:0000256" key="4">
    <source>
        <dbReference type="PIRNR" id="PIRNR006078"/>
    </source>
</evidence>
<dbReference type="EMBL" id="JAMKBJ010000014">
    <property type="protein sequence ID" value="MCZ8538203.1"/>
    <property type="molecule type" value="Genomic_DNA"/>
</dbReference>
<dbReference type="NCBIfam" id="TIGR00045">
    <property type="entry name" value="glycerate kinase"/>
    <property type="match status" value="1"/>
</dbReference>
<dbReference type="Proteomes" id="UP001152173">
    <property type="component" value="Unassembled WGS sequence"/>
</dbReference>
<keyword evidence="3 4" id="KW-0418">Kinase</keyword>
<evidence type="ECO:0000256" key="2">
    <source>
        <dbReference type="ARBA" id="ARBA00022679"/>
    </source>
</evidence>
<dbReference type="RefSeq" id="WP_269927277.1">
    <property type="nucleotide sequence ID" value="NZ_JAMKBJ010000014.1"/>
</dbReference>
<dbReference type="GO" id="GO:0031388">
    <property type="term" value="P:organic acid phosphorylation"/>
    <property type="evidence" value="ECO:0007669"/>
    <property type="project" value="UniProtKB-UniRule"/>
</dbReference>
<comment type="caution">
    <text evidence="5">The sequence shown here is derived from an EMBL/GenBank/DDBJ whole genome shotgun (WGS) entry which is preliminary data.</text>
</comment>
<proteinExistence type="inferred from homology"/>
<dbReference type="GO" id="GO:0008887">
    <property type="term" value="F:glycerate kinase activity"/>
    <property type="evidence" value="ECO:0007669"/>
    <property type="project" value="UniProtKB-UniRule"/>
</dbReference>
<dbReference type="Gene3D" id="3.40.50.10350">
    <property type="entry name" value="Glycerate kinase, domain 1"/>
    <property type="match status" value="1"/>
</dbReference>
<reference evidence="5" key="1">
    <citation type="submission" date="2022-05" db="EMBL/GenBank/DDBJ databases">
        <authorList>
            <person name="Colautti A."/>
            <person name="Iacumin L."/>
        </authorList>
    </citation>
    <scope>NUCLEOTIDE SEQUENCE</scope>
    <source>
        <strain evidence="5">SK 55</strain>
    </source>
</reference>
<dbReference type="SUPFAM" id="SSF110738">
    <property type="entry name" value="Glycerate kinase I"/>
    <property type="match status" value="1"/>
</dbReference>
<sequence>MKIVISPDSFKGSLAADKVAQAMAAGIRAFDQSIETLLLPVADGGEGTLESLISATNGRFVPVVVQDPLERKITADYGVLGDEETCVIEMAKASGLTLLHKEERNPLNATSYGTGELIKHALDAGFRKFIVGIGGSATNDGGVGMLKALGMKFQNCDGASLGSGGGALDQLSHIDMSEFDPRIRDSKFIIACDVDNPFIGTNGASHVFGPQKGATESDVSILDRNLKTLADVIERTYGVSIHYLQGAGAAGGLGGAFQAFFPLTMKPGIEVVMEAIGFHEQIKNADLVITGEGRSDEQTLSGKAPYGVAKVAKEHGIPVMLLSGYLEPSSKKSLSLYFDVLGSVVNEKVTQRESMENPAHYLKIQMQQMIVSYEQMKK</sequence>
<dbReference type="InterPro" id="IPR018197">
    <property type="entry name" value="Glycerate_kinase_RE-like"/>
</dbReference>
<dbReference type="AlphaFoldDB" id="A0A9X3RF84"/>
<keyword evidence="6" id="KW-1185">Reference proteome</keyword>
<dbReference type="PANTHER" id="PTHR21599">
    <property type="entry name" value="GLYCERATE KINASE"/>
    <property type="match status" value="1"/>
</dbReference>
<dbReference type="InterPro" id="IPR036129">
    <property type="entry name" value="Glycerate_kinase_sf"/>
</dbReference>